<proteinExistence type="predicted"/>
<evidence type="ECO:0000313" key="2">
    <source>
        <dbReference type="Proteomes" id="UP001497535"/>
    </source>
</evidence>
<evidence type="ECO:0000313" key="1">
    <source>
        <dbReference type="EMBL" id="CAK5086626.1"/>
    </source>
</evidence>
<keyword evidence="2" id="KW-1185">Reference proteome</keyword>
<protein>
    <submittedName>
        <fullName evidence="1">Uncharacterized protein</fullName>
    </submittedName>
</protein>
<name>A0ACB1A885_MELEN</name>
<comment type="caution">
    <text evidence="1">The sequence shown here is derived from an EMBL/GenBank/DDBJ whole genome shotgun (WGS) entry which is preliminary data.</text>
</comment>
<gene>
    <name evidence="1" type="ORF">MENTE1834_LOCUS34136</name>
</gene>
<dbReference type="Proteomes" id="UP001497535">
    <property type="component" value="Unassembled WGS sequence"/>
</dbReference>
<sequence>MSNFGLGTSYKLYSSYLVKNHICYVQNRLDHPDRMILRKVRKNTFLGGCET</sequence>
<reference evidence="1" key="1">
    <citation type="submission" date="2023-11" db="EMBL/GenBank/DDBJ databases">
        <authorList>
            <person name="Poullet M."/>
        </authorList>
    </citation>
    <scope>NUCLEOTIDE SEQUENCE</scope>
    <source>
        <strain evidence="1">E1834</strain>
    </source>
</reference>
<organism evidence="1 2">
    <name type="scientific">Meloidogyne enterolobii</name>
    <name type="common">Root-knot nematode worm</name>
    <name type="synonym">Meloidogyne mayaguensis</name>
    <dbReference type="NCBI Taxonomy" id="390850"/>
    <lineage>
        <taxon>Eukaryota</taxon>
        <taxon>Metazoa</taxon>
        <taxon>Ecdysozoa</taxon>
        <taxon>Nematoda</taxon>
        <taxon>Chromadorea</taxon>
        <taxon>Rhabditida</taxon>
        <taxon>Tylenchina</taxon>
        <taxon>Tylenchomorpha</taxon>
        <taxon>Tylenchoidea</taxon>
        <taxon>Meloidogynidae</taxon>
        <taxon>Meloidogyninae</taxon>
        <taxon>Meloidogyne</taxon>
    </lineage>
</organism>
<accession>A0ACB1A885</accession>
<dbReference type="EMBL" id="CAVMJV010000061">
    <property type="protein sequence ID" value="CAK5086626.1"/>
    <property type="molecule type" value="Genomic_DNA"/>
</dbReference>